<comment type="caution">
    <text evidence="2">The sequence shown here is derived from an EMBL/GenBank/DDBJ whole genome shotgun (WGS) entry which is preliminary data.</text>
</comment>
<proteinExistence type="predicted"/>
<feature type="compositionally biased region" description="Low complexity" evidence="1">
    <location>
        <begin position="52"/>
        <end position="66"/>
    </location>
</feature>
<evidence type="ECO:0000256" key="1">
    <source>
        <dbReference type="SAM" id="MobiDB-lite"/>
    </source>
</evidence>
<dbReference type="AlphaFoldDB" id="A0A814NHC8"/>
<accession>A0A814NHC8</accession>
<dbReference type="EMBL" id="CAJNOT010000840">
    <property type="protein sequence ID" value="CAF1092123.1"/>
    <property type="molecule type" value="Genomic_DNA"/>
</dbReference>
<gene>
    <name evidence="2" type="ORF">ZHD862_LOCUS17150</name>
</gene>
<evidence type="ECO:0000313" key="3">
    <source>
        <dbReference type="Proteomes" id="UP000663864"/>
    </source>
</evidence>
<dbReference type="Proteomes" id="UP000663864">
    <property type="component" value="Unassembled WGS sequence"/>
</dbReference>
<name>A0A814NHC8_9BILA</name>
<protein>
    <submittedName>
        <fullName evidence="2">Uncharacterized protein</fullName>
    </submittedName>
</protein>
<feature type="compositionally biased region" description="Polar residues" evidence="1">
    <location>
        <begin position="67"/>
        <end position="82"/>
    </location>
</feature>
<organism evidence="2 3">
    <name type="scientific">Rotaria sordida</name>
    <dbReference type="NCBI Taxonomy" id="392033"/>
    <lineage>
        <taxon>Eukaryota</taxon>
        <taxon>Metazoa</taxon>
        <taxon>Spiralia</taxon>
        <taxon>Gnathifera</taxon>
        <taxon>Rotifera</taxon>
        <taxon>Eurotatoria</taxon>
        <taxon>Bdelloidea</taxon>
        <taxon>Philodinida</taxon>
        <taxon>Philodinidae</taxon>
        <taxon>Rotaria</taxon>
    </lineage>
</organism>
<sequence>MYLSSISSEEYATIDETKQLNLCKINQVIYTIRSTIDNDNSQRNEILDALTSSHNSMSSSHNVSQSPIVTSPVYTNTTNKQPKSPPVPAKSKYRASNTQFVGINGDNHTQRKIQ</sequence>
<reference evidence="2" key="1">
    <citation type="submission" date="2021-02" db="EMBL/GenBank/DDBJ databases">
        <authorList>
            <person name="Nowell W R."/>
        </authorList>
    </citation>
    <scope>NUCLEOTIDE SEQUENCE</scope>
</reference>
<feature type="region of interest" description="Disordered" evidence="1">
    <location>
        <begin position="50"/>
        <end position="114"/>
    </location>
</feature>
<evidence type="ECO:0000313" key="2">
    <source>
        <dbReference type="EMBL" id="CAF1092123.1"/>
    </source>
</evidence>